<name>A0ABV6R666_9MICO</name>
<dbReference type="PROSITE" id="PS50937">
    <property type="entry name" value="HTH_MERR_2"/>
    <property type="match status" value="1"/>
</dbReference>
<dbReference type="SUPFAM" id="SSF46955">
    <property type="entry name" value="Putative DNA-binding domain"/>
    <property type="match status" value="1"/>
</dbReference>
<reference evidence="2 3" key="1">
    <citation type="submission" date="2024-09" db="EMBL/GenBank/DDBJ databases">
        <authorList>
            <person name="Sun Q."/>
            <person name="Mori K."/>
        </authorList>
    </citation>
    <scope>NUCLEOTIDE SEQUENCE [LARGE SCALE GENOMIC DNA]</scope>
    <source>
        <strain evidence="2 3">CICC 10874</strain>
    </source>
</reference>
<gene>
    <name evidence="2" type="ORF">ACFFF6_00715</name>
</gene>
<dbReference type="InterPro" id="IPR000551">
    <property type="entry name" value="MerR-type_HTH_dom"/>
</dbReference>
<evidence type="ECO:0000313" key="2">
    <source>
        <dbReference type="EMBL" id="MFC0672470.1"/>
    </source>
</evidence>
<organism evidence="2 3">
    <name type="scientific">Brachybacterium hainanense</name>
    <dbReference type="NCBI Taxonomy" id="1541174"/>
    <lineage>
        <taxon>Bacteria</taxon>
        <taxon>Bacillati</taxon>
        <taxon>Actinomycetota</taxon>
        <taxon>Actinomycetes</taxon>
        <taxon>Micrococcales</taxon>
        <taxon>Dermabacteraceae</taxon>
        <taxon>Brachybacterium</taxon>
    </lineage>
</organism>
<dbReference type="EMBL" id="JBHLSV010000001">
    <property type="protein sequence ID" value="MFC0672470.1"/>
    <property type="molecule type" value="Genomic_DNA"/>
</dbReference>
<evidence type="ECO:0000259" key="1">
    <source>
        <dbReference type="PROSITE" id="PS50937"/>
    </source>
</evidence>
<sequence length="228" mass="24496">MLLQELSRRSGVSTASIKFYRREGLLPPGERITATRSDYGPHHLDRLQLIQVMRELAHASVASVRVLCAALDDPERPLVAALEIAQALALGLDVDLLEPGIPEDEDPRVRDLLAELGWPDASSAPRLALGAMLREMEAQQIPLPPAALLRYARPMGRIAAEDLRDIRAGGGEDAPPPSADAIVLRAVVGSISYSRLLVVLRALGHASHSIIDADLSRTPDGSAPPRDA</sequence>
<dbReference type="Proteomes" id="UP001589793">
    <property type="component" value="Unassembled WGS sequence"/>
</dbReference>
<dbReference type="Gene3D" id="1.10.1660.10">
    <property type="match status" value="1"/>
</dbReference>
<dbReference type="SMART" id="SM00422">
    <property type="entry name" value="HTH_MERR"/>
    <property type="match status" value="1"/>
</dbReference>
<keyword evidence="3" id="KW-1185">Reference proteome</keyword>
<accession>A0ABV6R666</accession>
<proteinExistence type="predicted"/>
<evidence type="ECO:0000313" key="3">
    <source>
        <dbReference type="Proteomes" id="UP001589793"/>
    </source>
</evidence>
<dbReference type="RefSeq" id="WP_376977279.1">
    <property type="nucleotide sequence ID" value="NZ_JBHLSV010000001.1"/>
</dbReference>
<dbReference type="InterPro" id="IPR009061">
    <property type="entry name" value="DNA-bd_dom_put_sf"/>
</dbReference>
<dbReference type="Pfam" id="PF13411">
    <property type="entry name" value="MerR_1"/>
    <property type="match status" value="1"/>
</dbReference>
<feature type="domain" description="HTH merR-type" evidence="1">
    <location>
        <begin position="1"/>
        <end position="70"/>
    </location>
</feature>
<comment type="caution">
    <text evidence="2">The sequence shown here is derived from an EMBL/GenBank/DDBJ whole genome shotgun (WGS) entry which is preliminary data.</text>
</comment>
<protein>
    <submittedName>
        <fullName evidence="2">MerR family transcriptional regulator</fullName>
    </submittedName>
</protein>